<gene>
    <name evidence="2" type="ORF">GRI36_00195</name>
</gene>
<evidence type="ECO:0000313" key="2">
    <source>
        <dbReference type="EMBL" id="MXO55291.1"/>
    </source>
</evidence>
<reference evidence="2 3" key="1">
    <citation type="submission" date="2019-12" db="EMBL/GenBank/DDBJ databases">
        <title>Genomic-based taxomic classification of the family Erythrobacteraceae.</title>
        <authorList>
            <person name="Xu L."/>
        </authorList>
    </citation>
    <scope>NUCLEOTIDE SEQUENCE [LARGE SCALE GENOMIC DNA]</scope>
    <source>
        <strain evidence="2 3">JCM 17802</strain>
    </source>
</reference>
<dbReference type="EMBL" id="WTYS01000001">
    <property type="protein sequence ID" value="MXO55291.1"/>
    <property type="molecule type" value="Genomic_DNA"/>
</dbReference>
<feature type="domain" description="Reverse transcriptase" evidence="1">
    <location>
        <begin position="74"/>
        <end position="318"/>
    </location>
</feature>
<protein>
    <recommendedName>
        <fullName evidence="1">Reverse transcriptase domain-containing protein</fullName>
    </recommendedName>
</protein>
<dbReference type="Pfam" id="PF00078">
    <property type="entry name" value="RVT_1"/>
    <property type="match status" value="1"/>
</dbReference>
<dbReference type="AlphaFoldDB" id="A0A6I4SHU1"/>
<dbReference type="RefSeq" id="WP_160596633.1">
    <property type="nucleotide sequence ID" value="NZ_WTYS01000001.1"/>
</dbReference>
<organism evidence="2 3">
    <name type="scientific">Pontixanthobacter gangjinensis</name>
    <dbReference type="NCBI Taxonomy" id="1028742"/>
    <lineage>
        <taxon>Bacteria</taxon>
        <taxon>Pseudomonadati</taxon>
        <taxon>Pseudomonadota</taxon>
        <taxon>Alphaproteobacteria</taxon>
        <taxon>Sphingomonadales</taxon>
        <taxon>Erythrobacteraceae</taxon>
        <taxon>Pontixanthobacter</taxon>
    </lineage>
</organism>
<dbReference type="PROSITE" id="PS50878">
    <property type="entry name" value="RT_POL"/>
    <property type="match status" value="1"/>
</dbReference>
<accession>A0A6I4SHU1</accession>
<proteinExistence type="predicted"/>
<dbReference type="Proteomes" id="UP000468943">
    <property type="component" value="Unassembled WGS sequence"/>
</dbReference>
<comment type="caution">
    <text evidence="2">The sequence shown here is derived from an EMBL/GenBank/DDBJ whole genome shotgun (WGS) entry which is preliminary data.</text>
</comment>
<evidence type="ECO:0000313" key="3">
    <source>
        <dbReference type="Proteomes" id="UP000468943"/>
    </source>
</evidence>
<name>A0A6I4SHU1_9SPHN</name>
<evidence type="ECO:0000259" key="1">
    <source>
        <dbReference type="PROSITE" id="PS50878"/>
    </source>
</evidence>
<dbReference type="InterPro" id="IPR000477">
    <property type="entry name" value="RT_dom"/>
</dbReference>
<dbReference type="OrthoDB" id="7433151at2"/>
<keyword evidence="3" id="KW-1185">Reference proteome</keyword>
<sequence>MASLSGQRRYKRELLARVASHSQGRGSSVTDPLLQCEIRRYLLSHAVQSATLHYNWAKKLNEIEASKLWAQRQRSPIVPSDFRRIQPVQISWRPKKRSTSGHRKICSLPSSLKMFHSLANDLIRAQHQPRAHIGDWKGRGRDYQVKTIASAITATSQWVVVADVNRAFQNVNANALYQLPYLPEALTRRAIDHRSHRFDQWSGSNPAWDTSSPLHDELKVAPSGILEGSPASNAIFSVLLDDLPDHLDETIKCFVYCDNIILIASSEAHAREGANALVRYFADHRAGPFEVTSNCRPVWAGFDHLGYLISHQWNGETIINLPHRSWEKLHKRLSNPDQSEDDVKRWFRASFGAITNDLRSGWECLIDDNISRERKC</sequence>